<proteinExistence type="predicted"/>
<sequence>MAAIVHTDVSISAAGNIRWTGAATTNKHSVLEFIQYLMDKQDDGTAANDDLLDITVDTPFNRSTDQIVTLNSPFNIDDTFATHLYDGSVSQTEPTLGGETLYAGLRVIGPVVAGTEYMILQDGRVLPAFWGTGINPEPTPSLVFSRHLVKVKYAGSDIDGKRVMVLARELGDQYRRFPVTFGTGNSVAAIGNGADIFNITADAVIAAWTILNTEGFQELDISGAGAAGQEFYSRWETGAQTINNVYEYTKWISQRSHIADQTGGTPTGKNFVIDNATITGQAQSFKPLTGDEMLTEVRAQIKIGGGTPTGTIYAELFDSDDVASQLAEPTGTALARSENILASAITNSYEEVIFRFNRLNPATGADQTAALELNSITYPEMFIVFRHDDGSAANYFHLDGEETSEDATMNQASYQTAAWTADATDDINIIVKSSPQIHAIPGEQFQGINIEVGYDLETGVVPIQNEVVMWGTKVTYSTLVGNFIAGELVTFKNGTTIVSGGTIYDDDGVDEFIVGLDSPGAAVIVATDTIKGLISGATAIVTSVIDVEKSGGTGILIAIDDNGTTGELYLQVLSGANPVDNNLIRDPISGDPVANYYTATAVLNSKTVSPEFLGTSTGSNIIGAYGIGFDPLDVGASDRFTDLNDDAITPPNNVVFTVSGIIAGDRVLVGPRTGTALNRGQWLLATALDDGIIGVPETACVVKTGTDTVPFPDAQENWPKTGIGANVSRLRIERDSGIYARIPYDSHNGTDTFTLGTPDTGVIAMSVAGNNTFTRATGSFLTDGFEPGCVFTSTGFTNAGNNSLFVALTVTATTIVPTDATGMVTEVEGVNEQIASNGWEFANGDGSTNFNLASINNDVFLAFIDVATIGTSETFTGVHVTANDRDMFVRVRDGGATPIKTFENITAQFKSTPQTIAATRTADN</sequence>
<organism evidence="1">
    <name type="scientific">viral metagenome</name>
    <dbReference type="NCBI Taxonomy" id="1070528"/>
    <lineage>
        <taxon>unclassified sequences</taxon>
        <taxon>metagenomes</taxon>
        <taxon>organismal metagenomes</taxon>
    </lineage>
</organism>
<dbReference type="EMBL" id="MT142112">
    <property type="protein sequence ID" value="QJA74656.1"/>
    <property type="molecule type" value="Genomic_DNA"/>
</dbReference>
<name>A0A6M3JX47_9ZZZZ</name>
<reference evidence="1" key="1">
    <citation type="submission" date="2020-03" db="EMBL/GenBank/DDBJ databases">
        <title>The deep terrestrial virosphere.</title>
        <authorList>
            <person name="Holmfeldt K."/>
            <person name="Nilsson E."/>
            <person name="Simone D."/>
            <person name="Lopez-Fernandez M."/>
            <person name="Wu X."/>
            <person name="de Brujin I."/>
            <person name="Lundin D."/>
            <person name="Andersson A."/>
            <person name="Bertilsson S."/>
            <person name="Dopson M."/>
        </authorList>
    </citation>
    <scope>NUCLEOTIDE SEQUENCE</scope>
    <source>
        <strain evidence="1">MM415A01955</strain>
    </source>
</reference>
<evidence type="ECO:0000313" key="1">
    <source>
        <dbReference type="EMBL" id="QJA74656.1"/>
    </source>
</evidence>
<gene>
    <name evidence="1" type="ORF">MM415A01955_0007</name>
</gene>
<accession>A0A6M3JX47</accession>
<dbReference type="AlphaFoldDB" id="A0A6M3JX47"/>
<protein>
    <submittedName>
        <fullName evidence="1">Putative tail protein</fullName>
    </submittedName>
</protein>